<dbReference type="RefSeq" id="WP_123304400.1">
    <property type="nucleotide sequence ID" value="NZ_RKHK01000001.1"/>
</dbReference>
<reference evidence="3 4" key="1">
    <citation type="submission" date="2018-11" db="EMBL/GenBank/DDBJ databases">
        <title>Sequencing the genomes of 1000 actinobacteria strains.</title>
        <authorList>
            <person name="Klenk H.-P."/>
        </authorList>
    </citation>
    <scope>NUCLEOTIDE SEQUENCE [LARGE SCALE GENOMIC DNA]</scope>
    <source>
        <strain evidence="3 4">DSM 11294</strain>
    </source>
</reference>
<feature type="domain" description="Enoyl reductase (ER)" evidence="2">
    <location>
        <begin position="18"/>
        <end position="331"/>
    </location>
</feature>
<protein>
    <recommendedName>
        <fullName evidence="2">Enoyl reductase (ER) domain-containing protein</fullName>
    </recommendedName>
</protein>
<dbReference type="EMBL" id="RKHK01000001">
    <property type="protein sequence ID" value="ROR74062.1"/>
    <property type="molecule type" value="Genomic_DNA"/>
</dbReference>
<dbReference type="Gene3D" id="3.90.180.10">
    <property type="entry name" value="Medium-chain alcohol dehydrogenases, catalytic domain"/>
    <property type="match status" value="1"/>
</dbReference>
<dbReference type="InterPro" id="IPR036291">
    <property type="entry name" value="NAD(P)-bd_dom_sf"/>
</dbReference>
<dbReference type="SMART" id="SM00829">
    <property type="entry name" value="PKS_ER"/>
    <property type="match status" value="1"/>
</dbReference>
<organism evidence="3 4">
    <name type="scientific">Bogoriella caseilytica</name>
    <dbReference type="NCBI Taxonomy" id="56055"/>
    <lineage>
        <taxon>Bacteria</taxon>
        <taxon>Bacillati</taxon>
        <taxon>Actinomycetota</taxon>
        <taxon>Actinomycetes</taxon>
        <taxon>Micrococcales</taxon>
        <taxon>Bogoriellaceae</taxon>
        <taxon>Bogoriella</taxon>
    </lineage>
</organism>
<evidence type="ECO:0000313" key="4">
    <source>
        <dbReference type="Proteomes" id="UP000280668"/>
    </source>
</evidence>
<dbReference type="Pfam" id="PF00107">
    <property type="entry name" value="ADH_zinc_N"/>
    <property type="match status" value="1"/>
</dbReference>
<dbReference type="Pfam" id="PF16884">
    <property type="entry name" value="ADH_N_2"/>
    <property type="match status" value="1"/>
</dbReference>
<sequence>MSTGREIHLRSRPTGLPRAENFALISADLPELEPGQVLIENTWISVDPYMRGRMDDVESYLPPFELGSALDGGAIGHVIDSRDDTLPAGTTVSHFAGWRSHAVLTRDAVVPIDTGIGRPQDYLGVLGTTGLTAYVALTDIAPVHEGDVVFVSAAAGAVGSIAGQLARLQGASKVIGSARGKAKAQRLRNDFGLDAALDYTASDLAEQLREAAPEGIDVYLDLVGGDHLDAALDVLNPHGRVALVGAVSGYNATDTVAGPSDFFRAYAKRLSLRGMLISDHLDAFGEYIPKAAAWLADGRLRAESTVVDGLDHAPEAFISLFRGANIGKMLVRL</sequence>
<dbReference type="SUPFAM" id="SSF51735">
    <property type="entry name" value="NAD(P)-binding Rossmann-fold domains"/>
    <property type="match status" value="1"/>
</dbReference>
<keyword evidence="4" id="KW-1185">Reference proteome</keyword>
<dbReference type="SUPFAM" id="SSF50129">
    <property type="entry name" value="GroES-like"/>
    <property type="match status" value="1"/>
</dbReference>
<dbReference type="OrthoDB" id="9805663at2"/>
<dbReference type="AlphaFoldDB" id="A0A3N2BFN6"/>
<dbReference type="InterPro" id="IPR045010">
    <property type="entry name" value="MDR_fam"/>
</dbReference>
<dbReference type="InterPro" id="IPR041694">
    <property type="entry name" value="ADH_N_2"/>
</dbReference>
<dbReference type="FunFam" id="3.40.50.720:FF:000121">
    <property type="entry name" value="Prostaglandin reductase 2"/>
    <property type="match status" value="1"/>
</dbReference>
<accession>A0A3N2BFN6</accession>
<name>A0A3N2BFN6_9MICO</name>
<dbReference type="PANTHER" id="PTHR43205">
    <property type="entry name" value="PROSTAGLANDIN REDUCTASE"/>
    <property type="match status" value="1"/>
</dbReference>
<keyword evidence="1" id="KW-0560">Oxidoreductase</keyword>
<evidence type="ECO:0000313" key="3">
    <source>
        <dbReference type="EMBL" id="ROR74062.1"/>
    </source>
</evidence>
<dbReference type="Gene3D" id="3.40.50.720">
    <property type="entry name" value="NAD(P)-binding Rossmann-like Domain"/>
    <property type="match status" value="1"/>
</dbReference>
<evidence type="ECO:0000256" key="1">
    <source>
        <dbReference type="ARBA" id="ARBA00023002"/>
    </source>
</evidence>
<dbReference type="GO" id="GO:0016628">
    <property type="term" value="F:oxidoreductase activity, acting on the CH-CH group of donors, NAD or NADP as acceptor"/>
    <property type="evidence" value="ECO:0007669"/>
    <property type="project" value="InterPro"/>
</dbReference>
<dbReference type="InterPro" id="IPR013149">
    <property type="entry name" value="ADH-like_C"/>
</dbReference>
<gene>
    <name evidence="3" type="ORF">EDD31_2459</name>
</gene>
<dbReference type="Proteomes" id="UP000280668">
    <property type="component" value="Unassembled WGS sequence"/>
</dbReference>
<dbReference type="InterPro" id="IPR020843">
    <property type="entry name" value="ER"/>
</dbReference>
<dbReference type="CDD" id="cd05288">
    <property type="entry name" value="PGDH"/>
    <property type="match status" value="1"/>
</dbReference>
<dbReference type="PANTHER" id="PTHR43205:SF7">
    <property type="entry name" value="PROSTAGLANDIN REDUCTASE 1"/>
    <property type="match status" value="1"/>
</dbReference>
<evidence type="ECO:0000259" key="2">
    <source>
        <dbReference type="SMART" id="SM00829"/>
    </source>
</evidence>
<proteinExistence type="predicted"/>
<dbReference type="InterPro" id="IPR011032">
    <property type="entry name" value="GroES-like_sf"/>
</dbReference>
<comment type="caution">
    <text evidence="3">The sequence shown here is derived from an EMBL/GenBank/DDBJ whole genome shotgun (WGS) entry which is preliminary data.</text>
</comment>